<keyword evidence="2" id="KW-1185">Reference proteome</keyword>
<dbReference type="EMBL" id="JBBPBN010000011">
    <property type="protein sequence ID" value="KAK9028452.1"/>
    <property type="molecule type" value="Genomic_DNA"/>
</dbReference>
<reference evidence="1 2" key="1">
    <citation type="journal article" date="2024" name="G3 (Bethesda)">
        <title>Genome assembly of Hibiscus sabdariffa L. provides insights into metabolisms of medicinal natural products.</title>
        <authorList>
            <person name="Kim T."/>
        </authorList>
    </citation>
    <scope>NUCLEOTIDE SEQUENCE [LARGE SCALE GENOMIC DNA]</scope>
    <source>
        <strain evidence="1">TK-2024</strain>
        <tissue evidence="1">Old leaves</tissue>
    </source>
</reference>
<dbReference type="Proteomes" id="UP001396334">
    <property type="component" value="Unassembled WGS sequence"/>
</dbReference>
<proteinExistence type="predicted"/>
<sequence length="104" mass="11473">MGFDEAATSTQPTGGARSIAAAKLVALITMAETTTSMDLRTYLNYVQDVGEFSDFFSIVYSGRLSSDLYELFVEIQDPSEWFHQKIKVVNFSGILVLCDFSGNP</sequence>
<gene>
    <name evidence="1" type="ORF">V6N11_025612</name>
</gene>
<evidence type="ECO:0000313" key="1">
    <source>
        <dbReference type="EMBL" id="KAK9028452.1"/>
    </source>
</evidence>
<organism evidence="1 2">
    <name type="scientific">Hibiscus sabdariffa</name>
    <name type="common">roselle</name>
    <dbReference type="NCBI Taxonomy" id="183260"/>
    <lineage>
        <taxon>Eukaryota</taxon>
        <taxon>Viridiplantae</taxon>
        <taxon>Streptophyta</taxon>
        <taxon>Embryophyta</taxon>
        <taxon>Tracheophyta</taxon>
        <taxon>Spermatophyta</taxon>
        <taxon>Magnoliopsida</taxon>
        <taxon>eudicotyledons</taxon>
        <taxon>Gunneridae</taxon>
        <taxon>Pentapetalae</taxon>
        <taxon>rosids</taxon>
        <taxon>malvids</taxon>
        <taxon>Malvales</taxon>
        <taxon>Malvaceae</taxon>
        <taxon>Malvoideae</taxon>
        <taxon>Hibiscus</taxon>
    </lineage>
</organism>
<accession>A0ABR2ST46</accession>
<comment type="caution">
    <text evidence="1">The sequence shown here is derived from an EMBL/GenBank/DDBJ whole genome shotgun (WGS) entry which is preliminary data.</text>
</comment>
<protein>
    <submittedName>
        <fullName evidence="1">Uncharacterized protein</fullName>
    </submittedName>
</protein>
<evidence type="ECO:0000313" key="2">
    <source>
        <dbReference type="Proteomes" id="UP001396334"/>
    </source>
</evidence>
<name>A0ABR2ST46_9ROSI</name>